<protein>
    <recommendedName>
        <fullName evidence="3">Transposase</fullName>
    </recommendedName>
</protein>
<dbReference type="AlphaFoldDB" id="A0A7X0NUL5"/>
<dbReference type="EMBL" id="JACHMI010000001">
    <property type="protein sequence ID" value="MBB6549939.1"/>
    <property type="molecule type" value="Genomic_DNA"/>
</dbReference>
<keyword evidence="2" id="KW-1185">Reference proteome</keyword>
<reference evidence="1 2" key="1">
    <citation type="submission" date="2020-08" db="EMBL/GenBank/DDBJ databases">
        <title>Sequencing the genomes of 1000 actinobacteria strains.</title>
        <authorList>
            <person name="Klenk H.-P."/>
        </authorList>
    </citation>
    <scope>NUCLEOTIDE SEQUENCE [LARGE SCALE GENOMIC DNA]</scope>
    <source>
        <strain evidence="1 2">DSM 43768</strain>
    </source>
</reference>
<evidence type="ECO:0000313" key="2">
    <source>
        <dbReference type="Proteomes" id="UP000565579"/>
    </source>
</evidence>
<accession>A0A7X0NUL5</accession>
<sequence length="72" mass="7485">MVVTAVSVQDRDGAHPVLALLCEKFSTIRLVGADGGSAGRLHAWARQVLGLAVTIVKRSETCPASRRCPAGG</sequence>
<gene>
    <name evidence="1" type="ORF">HD593_004734</name>
</gene>
<evidence type="ECO:0008006" key="3">
    <source>
        <dbReference type="Google" id="ProtNLM"/>
    </source>
</evidence>
<evidence type="ECO:0000313" key="1">
    <source>
        <dbReference type="EMBL" id="MBB6549939.1"/>
    </source>
</evidence>
<name>A0A7X0NUL5_9ACTN</name>
<proteinExistence type="predicted"/>
<comment type="caution">
    <text evidence="1">The sequence shown here is derived from an EMBL/GenBank/DDBJ whole genome shotgun (WGS) entry which is preliminary data.</text>
</comment>
<organism evidence="1 2">
    <name type="scientific">Nonomuraea rubra</name>
    <dbReference type="NCBI Taxonomy" id="46180"/>
    <lineage>
        <taxon>Bacteria</taxon>
        <taxon>Bacillati</taxon>
        <taxon>Actinomycetota</taxon>
        <taxon>Actinomycetes</taxon>
        <taxon>Streptosporangiales</taxon>
        <taxon>Streptosporangiaceae</taxon>
        <taxon>Nonomuraea</taxon>
    </lineage>
</organism>
<dbReference type="Proteomes" id="UP000565579">
    <property type="component" value="Unassembled WGS sequence"/>
</dbReference>
<dbReference type="RefSeq" id="WP_246546695.1">
    <property type="nucleotide sequence ID" value="NZ_JACHMI010000001.1"/>
</dbReference>